<dbReference type="Gene3D" id="1.10.630.10">
    <property type="entry name" value="Cytochrome P450"/>
    <property type="match status" value="2"/>
</dbReference>
<keyword evidence="6" id="KW-0489">Methyltransferase</keyword>
<name>A0A1E5VQI0_9POAL</name>
<dbReference type="GO" id="GO:0016705">
    <property type="term" value="F:oxidoreductase activity, acting on paired donors, with incorporation or reduction of molecular oxygen"/>
    <property type="evidence" value="ECO:0007669"/>
    <property type="project" value="InterPro"/>
</dbReference>
<evidence type="ECO:0000256" key="3">
    <source>
        <dbReference type="ARBA" id="ARBA00022723"/>
    </source>
</evidence>
<sequence length="446" mass="49952">MYFCSCSASYCLISYMMDVTNGAVWLAIALVFIAATITKADPAPPPVVNCGSLIGLLHTLFTKGLRAMIFDQYTKLGSVFTISFVGVKLTFLIGPEVSAHFYQGLDSEVSRNMHEFTVPMIIGKDVGYDIDEHKRIFSGALKASKLSSQVAPMLQEVEDYSVKWAQQGTVDLRQELENLFILITGRCLIGKEVREKMFDEFFTLFHEMVDNGMHLTSVVFPYGPTPMNRRRDRARAKLFGILTEIVRSRRSSKQVESDVMQKLLDSKYKDGRPTTESDVAGMIIALLIAGKHTSSTSAMWTGACLLSHKSFLEAAVMEQKQIIRKYGDHIDHNALLEMDTLHCCIKDASPDASVISQERFGAAREEDKVGGKFSYTSFGGGRHACSGEAYAYVQIKVIWSHLIRNFELEMVSPFPQTDWSKVVPCLLYTSRPTGARWCLSLKGKYW</sequence>
<keyword evidence="5" id="KW-0812">Transmembrane</keyword>
<dbReference type="CDD" id="cd11042">
    <property type="entry name" value="CYP51-like"/>
    <property type="match status" value="1"/>
</dbReference>
<dbReference type="InterPro" id="IPR002403">
    <property type="entry name" value="Cyt_P450_E_grp-IV"/>
</dbReference>
<keyword evidence="6" id="KW-0808">Transferase</keyword>
<evidence type="ECO:0000313" key="7">
    <source>
        <dbReference type="Proteomes" id="UP000095767"/>
    </source>
</evidence>
<dbReference type="InterPro" id="IPR001128">
    <property type="entry name" value="Cyt_P450"/>
</dbReference>
<comment type="similarity">
    <text evidence="1">Belongs to the cytochrome P450 family.</text>
</comment>
<gene>
    <name evidence="6" type="ORF">BAE44_0011598</name>
</gene>
<keyword evidence="5" id="KW-0472">Membrane</keyword>
<dbReference type="PRINTS" id="PR00465">
    <property type="entry name" value="EP450IV"/>
</dbReference>
<keyword evidence="4" id="KW-0408">Iron</keyword>
<dbReference type="OrthoDB" id="1055148at2759"/>
<dbReference type="STRING" id="888268.A0A1E5VQI0"/>
<keyword evidence="3" id="KW-0479">Metal-binding</keyword>
<keyword evidence="2" id="KW-0349">Heme</keyword>
<evidence type="ECO:0000313" key="6">
    <source>
        <dbReference type="EMBL" id="OEL27383.1"/>
    </source>
</evidence>
<evidence type="ECO:0000256" key="1">
    <source>
        <dbReference type="ARBA" id="ARBA00010617"/>
    </source>
</evidence>
<dbReference type="SUPFAM" id="SSF48264">
    <property type="entry name" value="Cytochrome P450"/>
    <property type="match status" value="1"/>
</dbReference>
<dbReference type="Pfam" id="PF00067">
    <property type="entry name" value="p450"/>
    <property type="match status" value="2"/>
</dbReference>
<keyword evidence="5" id="KW-1133">Transmembrane helix</keyword>
<feature type="transmembrane region" description="Helical" evidence="5">
    <location>
        <begin position="12"/>
        <end position="37"/>
    </location>
</feature>
<dbReference type="EMBL" id="LWDX02032621">
    <property type="protein sequence ID" value="OEL27383.1"/>
    <property type="molecule type" value="Genomic_DNA"/>
</dbReference>
<dbReference type="AlphaFoldDB" id="A0A1E5VQI0"/>
<dbReference type="GO" id="GO:0008168">
    <property type="term" value="F:methyltransferase activity"/>
    <property type="evidence" value="ECO:0007669"/>
    <property type="project" value="UniProtKB-KW"/>
</dbReference>
<accession>A0A1E5VQI0</accession>
<evidence type="ECO:0000256" key="4">
    <source>
        <dbReference type="ARBA" id="ARBA00023004"/>
    </source>
</evidence>
<reference evidence="6 7" key="1">
    <citation type="submission" date="2016-09" db="EMBL/GenBank/DDBJ databases">
        <title>The draft genome of Dichanthelium oligosanthes: A C3 panicoid grass species.</title>
        <authorList>
            <person name="Studer A.J."/>
            <person name="Schnable J.C."/>
            <person name="Brutnell T.P."/>
        </authorList>
    </citation>
    <scope>NUCLEOTIDE SEQUENCE [LARGE SCALE GENOMIC DNA]</scope>
    <source>
        <strain evidence="7">cv. Kellogg 1175</strain>
        <tissue evidence="6">Leaf</tissue>
    </source>
</reference>
<keyword evidence="7" id="KW-1185">Reference proteome</keyword>
<protein>
    <submittedName>
        <fullName evidence="6">Obtusifoliol 14-alpha demethylase</fullName>
    </submittedName>
</protein>
<dbReference type="PANTHER" id="PTHR24304:SF2">
    <property type="entry name" value="24-HYDROXYCHOLESTEROL 7-ALPHA-HYDROXYLASE"/>
    <property type="match status" value="1"/>
</dbReference>
<dbReference type="Proteomes" id="UP000095767">
    <property type="component" value="Unassembled WGS sequence"/>
</dbReference>
<organism evidence="6 7">
    <name type="scientific">Dichanthelium oligosanthes</name>
    <dbReference type="NCBI Taxonomy" id="888268"/>
    <lineage>
        <taxon>Eukaryota</taxon>
        <taxon>Viridiplantae</taxon>
        <taxon>Streptophyta</taxon>
        <taxon>Embryophyta</taxon>
        <taxon>Tracheophyta</taxon>
        <taxon>Spermatophyta</taxon>
        <taxon>Magnoliopsida</taxon>
        <taxon>Liliopsida</taxon>
        <taxon>Poales</taxon>
        <taxon>Poaceae</taxon>
        <taxon>PACMAD clade</taxon>
        <taxon>Panicoideae</taxon>
        <taxon>Panicodae</taxon>
        <taxon>Paniceae</taxon>
        <taxon>Dichantheliinae</taxon>
        <taxon>Dichanthelium</taxon>
    </lineage>
</organism>
<dbReference type="GO" id="GO:0032259">
    <property type="term" value="P:methylation"/>
    <property type="evidence" value="ECO:0007669"/>
    <property type="project" value="UniProtKB-KW"/>
</dbReference>
<dbReference type="GO" id="GO:0005506">
    <property type="term" value="F:iron ion binding"/>
    <property type="evidence" value="ECO:0007669"/>
    <property type="project" value="InterPro"/>
</dbReference>
<dbReference type="GO" id="GO:0020037">
    <property type="term" value="F:heme binding"/>
    <property type="evidence" value="ECO:0007669"/>
    <property type="project" value="InterPro"/>
</dbReference>
<dbReference type="InterPro" id="IPR036396">
    <property type="entry name" value="Cyt_P450_sf"/>
</dbReference>
<dbReference type="InterPro" id="IPR050529">
    <property type="entry name" value="CYP450_sterol_14alpha_dmase"/>
</dbReference>
<proteinExistence type="inferred from homology"/>
<dbReference type="GO" id="GO:0004497">
    <property type="term" value="F:monooxygenase activity"/>
    <property type="evidence" value="ECO:0007669"/>
    <property type="project" value="InterPro"/>
</dbReference>
<comment type="caution">
    <text evidence="6">The sequence shown here is derived from an EMBL/GenBank/DDBJ whole genome shotgun (WGS) entry which is preliminary data.</text>
</comment>
<evidence type="ECO:0000256" key="2">
    <source>
        <dbReference type="ARBA" id="ARBA00022617"/>
    </source>
</evidence>
<dbReference type="PANTHER" id="PTHR24304">
    <property type="entry name" value="CYTOCHROME P450 FAMILY 7"/>
    <property type="match status" value="1"/>
</dbReference>
<evidence type="ECO:0000256" key="5">
    <source>
        <dbReference type="SAM" id="Phobius"/>
    </source>
</evidence>